<dbReference type="Proteomes" id="UP000249516">
    <property type="component" value="Unassembled WGS sequence"/>
</dbReference>
<evidence type="ECO:0000313" key="3">
    <source>
        <dbReference type="Proteomes" id="UP000249516"/>
    </source>
</evidence>
<reference evidence="2 3" key="1">
    <citation type="submission" date="2018-10" db="EMBL/GenBank/DDBJ databases">
        <title>Kocuria tytouropygialis sp. nov., isolated from the uropygial gland of an American barn owl (Tyto furcata).</title>
        <authorList>
            <person name="Braun M.S."/>
            <person name="Wang E."/>
            <person name="Zimmermann S."/>
            <person name="Wagner H."/>
            <person name="Wink M."/>
        </authorList>
    </citation>
    <scope>NUCLEOTIDE SEQUENCE [LARGE SCALE GENOMIC DNA]</scope>
    <source>
        <strain evidence="2 3">442</strain>
    </source>
</reference>
<organism evidence="2 3">
    <name type="scientific">Kocuria tytonis</name>
    <dbReference type="NCBI Taxonomy" id="2054280"/>
    <lineage>
        <taxon>Bacteria</taxon>
        <taxon>Bacillati</taxon>
        <taxon>Actinomycetota</taxon>
        <taxon>Actinomycetes</taxon>
        <taxon>Micrococcales</taxon>
        <taxon>Micrococcaceae</taxon>
        <taxon>Kocuria</taxon>
    </lineage>
</organism>
<protein>
    <recommendedName>
        <fullName evidence="4">DUF4192 family protein</fullName>
    </recommendedName>
</protein>
<evidence type="ECO:0000256" key="1">
    <source>
        <dbReference type="SAM" id="MobiDB-lite"/>
    </source>
</evidence>
<accession>A0A495A8A9</accession>
<feature type="region of interest" description="Disordered" evidence="1">
    <location>
        <begin position="185"/>
        <end position="209"/>
    </location>
</feature>
<sequence>MTTTPDAADTVLLRHTEDLLALIPHQVGHTPRNTSVLFFPVAGGSALCLSMDTPGASTDGRAAVEELTDVLSRVRHRGEVVVVVYSDSAGVDHGAVESQVHAARWAGILDGLGLDALRILVVGPTHWWDCEEPERALPARLIRDSAVNAQLVAAGSAEEPVALRDAPGHKQRLERRGARLREAWRRHASTTGSGPTAGSHAHGGLLGPTTAGGTGGSALAEACAGLECWHRTVCEVSRRRSDWVDAVLACSDDHLIVLLTALEDGPTRDALFYSWLTGSPDRAAVALVGLHAAAARLSTPAQVAAPPEPDEEVLHEALRCLAAVSGEWDGPPHWESLESAYRVLQVLDGLLWAGEAGPAARSPAASACSRPVCPGGTTRKHPAAPGTEPLPAVVAALAHLEFYRGRSRTAARLLSGLGDRSRGAAPGRCAVRDVTHRMSALTAPWWCADPRSAWPGRHWWSRQGPA</sequence>
<dbReference type="EMBL" id="PNJG02000001">
    <property type="protein sequence ID" value="RKQ36271.1"/>
    <property type="molecule type" value="Genomic_DNA"/>
</dbReference>
<dbReference type="OrthoDB" id="4954868at2"/>
<evidence type="ECO:0008006" key="4">
    <source>
        <dbReference type="Google" id="ProtNLM"/>
    </source>
</evidence>
<feature type="compositionally biased region" description="Low complexity" evidence="1">
    <location>
        <begin position="360"/>
        <end position="371"/>
    </location>
</feature>
<comment type="caution">
    <text evidence="2">The sequence shown here is derived from an EMBL/GenBank/DDBJ whole genome shotgun (WGS) entry which is preliminary data.</text>
</comment>
<dbReference type="AlphaFoldDB" id="A0A495A8A9"/>
<evidence type="ECO:0000313" key="2">
    <source>
        <dbReference type="EMBL" id="RKQ36271.1"/>
    </source>
</evidence>
<keyword evidence="3" id="KW-1185">Reference proteome</keyword>
<gene>
    <name evidence="2" type="ORF">C1C97_000865</name>
</gene>
<proteinExistence type="predicted"/>
<dbReference type="RefSeq" id="WP_121029673.1">
    <property type="nucleotide sequence ID" value="NZ_PNJG02000001.1"/>
</dbReference>
<name>A0A495A8A9_9MICC</name>
<feature type="region of interest" description="Disordered" evidence="1">
    <location>
        <begin position="360"/>
        <end position="387"/>
    </location>
</feature>